<evidence type="ECO:0008006" key="3">
    <source>
        <dbReference type="Google" id="ProtNLM"/>
    </source>
</evidence>
<keyword evidence="2" id="KW-1185">Reference proteome</keyword>
<dbReference type="EMBL" id="JBHLTG010000002">
    <property type="protein sequence ID" value="MFC0678054.1"/>
    <property type="molecule type" value="Genomic_DNA"/>
</dbReference>
<accession>A0ABV6RNB6</accession>
<proteinExistence type="predicted"/>
<dbReference type="Proteomes" id="UP001589896">
    <property type="component" value="Unassembled WGS sequence"/>
</dbReference>
<comment type="caution">
    <text evidence="1">The sequence shown here is derived from an EMBL/GenBank/DDBJ whole genome shotgun (WGS) entry which is preliminary data.</text>
</comment>
<reference evidence="1 2" key="1">
    <citation type="submission" date="2024-09" db="EMBL/GenBank/DDBJ databases">
        <authorList>
            <person name="Sun Q."/>
            <person name="Mori K."/>
        </authorList>
    </citation>
    <scope>NUCLEOTIDE SEQUENCE [LARGE SCALE GENOMIC DNA]</scope>
    <source>
        <strain evidence="1 2">KCTC 23076</strain>
    </source>
</reference>
<name>A0ABV6RNB6_9GAMM</name>
<sequence length="53" mass="5656">MDNEQAWSGARCAECGRELEVEPIAAEAVEGSAHLTMVYICPVHGPVSLTDPD</sequence>
<evidence type="ECO:0000313" key="1">
    <source>
        <dbReference type="EMBL" id="MFC0678054.1"/>
    </source>
</evidence>
<dbReference type="RefSeq" id="WP_386667572.1">
    <property type="nucleotide sequence ID" value="NZ_JBHLTG010000002.1"/>
</dbReference>
<organism evidence="1 2">
    <name type="scientific">Lysobacter korlensis</name>
    <dbReference type="NCBI Taxonomy" id="553636"/>
    <lineage>
        <taxon>Bacteria</taxon>
        <taxon>Pseudomonadati</taxon>
        <taxon>Pseudomonadota</taxon>
        <taxon>Gammaproteobacteria</taxon>
        <taxon>Lysobacterales</taxon>
        <taxon>Lysobacteraceae</taxon>
        <taxon>Lysobacter</taxon>
    </lineage>
</organism>
<evidence type="ECO:0000313" key="2">
    <source>
        <dbReference type="Proteomes" id="UP001589896"/>
    </source>
</evidence>
<protein>
    <recommendedName>
        <fullName evidence="3">Small CPxCG-related zinc finger protein</fullName>
    </recommendedName>
</protein>
<gene>
    <name evidence="1" type="ORF">ACFFGH_09385</name>
</gene>